<evidence type="ECO:0000313" key="4">
    <source>
        <dbReference type="Proteomes" id="UP000027222"/>
    </source>
</evidence>
<dbReference type="PANTHER" id="PTHR42341:SF1">
    <property type="entry name" value="HYDROPHOBIN"/>
    <property type="match status" value="1"/>
</dbReference>
<evidence type="ECO:0000256" key="1">
    <source>
        <dbReference type="ARBA" id="ARBA00009576"/>
    </source>
</evidence>
<proteinExistence type="inferred from homology"/>
<dbReference type="InterPro" id="IPR036686">
    <property type="entry name" value="Class_II_Hydrophobin_sf"/>
</dbReference>
<dbReference type="CDD" id="cd23508">
    <property type="entry name" value="hydrophobin_II"/>
    <property type="match status" value="1"/>
</dbReference>
<dbReference type="SUPFAM" id="SSF101751">
    <property type="entry name" value="Hydrophobin II, HfbII"/>
    <property type="match status" value="1"/>
</dbReference>
<dbReference type="InterPro" id="IPR010636">
    <property type="entry name" value="Class_II_hydrophobin"/>
</dbReference>
<organism evidence="3 4">
    <name type="scientific">Galerina marginata (strain CBS 339.88)</name>
    <dbReference type="NCBI Taxonomy" id="685588"/>
    <lineage>
        <taxon>Eukaryota</taxon>
        <taxon>Fungi</taxon>
        <taxon>Dikarya</taxon>
        <taxon>Basidiomycota</taxon>
        <taxon>Agaricomycotina</taxon>
        <taxon>Agaricomycetes</taxon>
        <taxon>Agaricomycetidae</taxon>
        <taxon>Agaricales</taxon>
        <taxon>Agaricineae</taxon>
        <taxon>Strophariaceae</taxon>
        <taxon>Galerina</taxon>
    </lineage>
</organism>
<dbReference type="Pfam" id="PF06766">
    <property type="entry name" value="Hydrophobin_2"/>
    <property type="match status" value="1"/>
</dbReference>
<evidence type="ECO:0000256" key="2">
    <source>
        <dbReference type="ARBA" id="ARBA00023157"/>
    </source>
</evidence>
<comment type="similarity">
    <text evidence="1">Belongs to the cerato-ulmin hydrophobin family.</text>
</comment>
<gene>
    <name evidence="3" type="ORF">GALMADRAFT_147609</name>
</gene>
<evidence type="ECO:0000313" key="3">
    <source>
        <dbReference type="EMBL" id="KDR66716.1"/>
    </source>
</evidence>
<name>A0A067S7C6_GALM3</name>
<accession>A0A067S7C6</accession>
<evidence type="ECO:0008006" key="5">
    <source>
        <dbReference type="Google" id="ProtNLM"/>
    </source>
</evidence>
<dbReference type="AlphaFoldDB" id="A0A067S7C6"/>
<dbReference type="GO" id="GO:0005576">
    <property type="term" value="C:extracellular region"/>
    <property type="evidence" value="ECO:0007669"/>
    <property type="project" value="InterPro"/>
</dbReference>
<dbReference type="HOGENOM" id="CLU_141181_2_2_1"/>
<dbReference type="Proteomes" id="UP000027222">
    <property type="component" value="Unassembled WGS sequence"/>
</dbReference>
<dbReference type="EMBL" id="KL142420">
    <property type="protein sequence ID" value="KDR66716.1"/>
    <property type="molecule type" value="Genomic_DNA"/>
</dbReference>
<sequence>MITALIASVAVAVASPTFLELESRQSLLCSSSTAPDPVCCATSILSAAGLDCAPQGAAHPNLQAPNPIPTDIPGFNSACAAIGQRARCCFLAIAGFGVLCSPSIY</sequence>
<protein>
    <recommendedName>
        <fullName evidence="5">Hydrophobin</fullName>
    </recommendedName>
</protein>
<dbReference type="Gene3D" id="3.20.120.10">
    <property type="entry name" value="Hydrophobin"/>
    <property type="match status" value="1"/>
</dbReference>
<reference evidence="4" key="1">
    <citation type="journal article" date="2014" name="Proc. Natl. Acad. Sci. U.S.A.">
        <title>Extensive sampling of basidiomycete genomes demonstrates inadequacy of the white-rot/brown-rot paradigm for wood decay fungi.</title>
        <authorList>
            <person name="Riley R."/>
            <person name="Salamov A.A."/>
            <person name="Brown D.W."/>
            <person name="Nagy L.G."/>
            <person name="Floudas D."/>
            <person name="Held B.W."/>
            <person name="Levasseur A."/>
            <person name="Lombard V."/>
            <person name="Morin E."/>
            <person name="Otillar R."/>
            <person name="Lindquist E.A."/>
            <person name="Sun H."/>
            <person name="LaButti K.M."/>
            <person name="Schmutz J."/>
            <person name="Jabbour D."/>
            <person name="Luo H."/>
            <person name="Baker S.E."/>
            <person name="Pisabarro A.G."/>
            <person name="Walton J.D."/>
            <person name="Blanchette R.A."/>
            <person name="Henrissat B."/>
            <person name="Martin F."/>
            <person name="Cullen D."/>
            <person name="Hibbett D.S."/>
            <person name="Grigoriev I.V."/>
        </authorList>
    </citation>
    <scope>NUCLEOTIDE SEQUENCE [LARGE SCALE GENOMIC DNA]</scope>
    <source>
        <strain evidence="4">CBS 339.88</strain>
    </source>
</reference>
<dbReference type="PANTHER" id="PTHR42341">
    <property type="entry name" value="HYDROPHOBIN"/>
    <property type="match status" value="1"/>
</dbReference>
<keyword evidence="2" id="KW-1015">Disulfide bond</keyword>
<keyword evidence="4" id="KW-1185">Reference proteome</keyword>